<evidence type="ECO:0000313" key="3">
    <source>
        <dbReference type="EMBL" id="KAK0721209.1"/>
    </source>
</evidence>
<dbReference type="Proteomes" id="UP001172159">
    <property type="component" value="Unassembled WGS sequence"/>
</dbReference>
<keyword evidence="2" id="KW-1133">Transmembrane helix</keyword>
<evidence type="ECO:0000256" key="2">
    <source>
        <dbReference type="SAM" id="Phobius"/>
    </source>
</evidence>
<keyword evidence="4" id="KW-1185">Reference proteome</keyword>
<feature type="transmembrane region" description="Helical" evidence="2">
    <location>
        <begin position="30"/>
        <end position="50"/>
    </location>
</feature>
<keyword evidence="2" id="KW-0472">Membrane</keyword>
<dbReference type="EMBL" id="JAUKTV010000012">
    <property type="protein sequence ID" value="KAK0721209.1"/>
    <property type="molecule type" value="Genomic_DNA"/>
</dbReference>
<feature type="region of interest" description="Disordered" evidence="1">
    <location>
        <begin position="76"/>
        <end position="107"/>
    </location>
</feature>
<feature type="compositionally biased region" description="Low complexity" evidence="1">
    <location>
        <begin position="86"/>
        <end position="99"/>
    </location>
</feature>
<comment type="caution">
    <text evidence="3">The sequence shown here is derived from an EMBL/GenBank/DDBJ whole genome shotgun (WGS) entry which is preliminary data.</text>
</comment>
<sequence>MVSEFPDSTSITASTTFRILTALQASSFEIAIAVTMGVIAPAAIAAWYFWSTRRAEQDEPRLPMYEARGLSDDGSYTTAAAPWTKSTSSSSGSSGTNSNITRPPRAHLHMRAPILGTTLREISWLSALPANNQRRRAPPSEGHSSRKKSSQKSSSQKKPSQSKPSQQKSFHKGPSPHKSVDNRTCQDASRQSSSYQTSRQSSSHQGSSRQSSAHRAPSHRSSSHQASSRQNSSHGSSSHQRSSNQGSSRRRSAADESSSRHNHTSSSRRAGTWNDDDTTLVESSMNGFPMIACER</sequence>
<gene>
    <name evidence="3" type="ORF">B0T21DRAFT_351178</name>
</gene>
<dbReference type="AlphaFoldDB" id="A0AA40ASI7"/>
<keyword evidence="2" id="KW-0812">Transmembrane</keyword>
<proteinExistence type="predicted"/>
<organism evidence="3 4">
    <name type="scientific">Apiosordaria backusii</name>
    <dbReference type="NCBI Taxonomy" id="314023"/>
    <lineage>
        <taxon>Eukaryota</taxon>
        <taxon>Fungi</taxon>
        <taxon>Dikarya</taxon>
        <taxon>Ascomycota</taxon>
        <taxon>Pezizomycotina</taxon>
        <taxon>Sordariomycetes</taxon>
        <taxon>Sordariomycetidae</taxon>
        <taxon>Sordariales</taxon>
        <taxon>Lasiosphaeriaceae</taxon>
        <taxon>Apiosordaria</taxon>
    </lineage>
</organism>
<name>A0AA40ASI7_9PEZI</name>
<evidence type="ECO:0000313" key="4">
    <source>
        <dbReference type="Proteomes" id="UP001172159"/>
    </source>
</evidence>
<feature type="compositionally biased region" description="Low complexity" evidence="1">
    <location>
        <begin position="223"/>
        <end position="247"/>
    </location>
</feature>
<feature type="compositionally biased region" description="Low complexity" evidence="1">
    <location>
        <begin position="189"/>
        <end position="215"/>
    </location>
</feature>
<protein>
    <submittedName>
        <fullName evidence="3">Uncharacterized protein</fullName>
    </submittedName>
</protein>
<accession>A0AA40ASI7</accession>
<feature type="compositionally biased region" description="Low complexity" evidence="1">
    <location>
        <begin position="151"/>
        <end position="168"/>
    </location>
</feature>
<reference evidence="3" key="1">
    <citation type="submission" date="2023-06" db="EMBL/GenBank/DDBJ databases">
        <title>Genome-scale phylogeny and comparative genomics of the fungal order Sordariales.</title>
        <authorList>
            <consortium name="Lawrence Berkeley National Laboratory"/>
            <person name="Hensen N."/>
            <person name="Bonometti L."/>
            <person name="Westerberg I."/>
            <person name="Brannstrom I.O."/>
            <person name="Guillou S."/>
            <person name="Cros-Aarteil S."/>
            <person name="Calhoun S."/>
            <person name="Haridas S."/>
            <person name="Kuo A."/>
            <person name="Mondo S."/>
            <person name="Pangilinan J."/>
            <person name="Riley R."/>
            <person name="Labutti K."/>
            <person name="Andreopoulos B."/>
            <person name="Lipzen A."/>
            <person name="Chen C."/>
            <person name="Yanf M."/>
            <person name="Daum C."/>
            <person name="Ng V."/>
            <person name="Clum A."/>
            <person name="Steindorff A."/>
            <person name="Ohm R."/>
            <person name="Martin F."/>
            <person name="Silar P."/>
            <person name="Natvig D."/>
            <person name="Lalanne C."/>
            <person name="Gautier V."/>
            <person name="Ament-Velasquez S.L."/>
            <person name="Kruys A."/>
            <person name="Hutchinson M.I."/>
            <person name="Powell A.J."/>
            <person name="Barry K."/>
            <person name="Miller A.N."/>
            <person name="Grigoriev I.V."/>
            <person name="Debuchy R."/>
            <person name="Gladieux P."/>
            <person name="Thoren M.H."/>
            <person name="Johannesson H."/>
        </authorList>
    </citation>
    <scope>NUCLEOTIDE SEQUENCE</scope>
    <source>
        <strain evidence="3">CBS 540.89</strain>
    </source>
</reference>
<evidence type="ECO:0000256" key="1">
    <source>
        <dbReference type="SAM" id="MobiDB-lite"/>
    </source>
</evidence>
<feature type="region of interest" description="Disordered" evidence="1">
    <location>
        <begin position="129"/>
        <end position="282"/>
    </location>
</feature>